<organism evidence="1">
    <name type="scientific">Tanacetum cinerariifolium</name>
    <name type="common">Dalmatian daisy</name>
    <name type="synonym">Chrysanthemum cinerariifolium</name>
    <dbReference type="NCBI Taxonomy" id="118510"/>
    <lineage>
        <taxon>Eukaryota</taxon>
        <taxon>Viridiplantae</taxon>
        <taxon>Streptophyta</taxon>
        <taxon>Embryophyta</taxon>
        <taxon>Tracheophyta</taxon>
        <taxon>Spermatophyta</taxon>
        <taxon>Magnoliopsida</taxon>
        <taxon>eudicotyledons</taxon>
        <taxon>Gunneridae</taxon>
        <taxon>Pentapetalae</taxon>
        <taxon>asterids</taxon>
        <taxon>campanulids</taxon>
        <taxon>Asterales</taxon>
        <taxon>Asteraceae</taxon>
        <taxon>Asteroideae</taxon>
        <taxon>Anthemideae</taxon>
        <taxon>Anthemidinae</taxon>
        <taxon>Tanacetum</taxon>
    </lineage>
</organism>
<dbReference type="EMBL" id="BKCJ010431523">
    <property type="protein sequence ID" value="GFA48090.1"/>
    <property type="molecule type" value="Genomic_DNA"/>
</dbReference>
<evidence type="ECO:0000313" key="1">
    <source>
        <dbReference type="EMBL" id="GFA48090.1"/>
    </source>
</evidence>
<protein>
    <submittedName>
        <fullName evidence="1">Uncharacterized protein</fullName>
    </submittedName>
</protein>
<name>A0A699JNS9_TANCI</name>
<dbReference type="AlphaFoldDB" id="A0A699JNS9"/>
<sequence>KPRVCNAKYFREQMLLAMKDEAERNLNNEENDFMIDTSYGEETMKELTGAVILMARIQPADGVTPRQWQKLENAT</sequence>
<proteinExistence type="predicted"/>
<accession>A0A699JNS9</accession>
<reference evidence="1" key="1">
    <citation type="journal article" date="2019" name="Sci. Rep.">
        <title>Draft genome of Tanacetum cinerariifolium, the natural source of mosquito coil.</title>
        <authorList>
            <person name="Yamashiro T."/>
            <person name="Shiraishi A."/>
            <person name="Satake H."/>
            <person name="Nakayama K."/>
        </authorList>
    </citation>
    <scope>NUCLEOTIDE SEQUENCE</scope>
</reference>
<gene>
    <name evidence="1" type="ORF">Tci_620062</name>
</gene>
<feature type="non-terminal residue" evidence="1">
    <location>
        <position position="1"/>
    </location>
</feature>
<comment type="caution">
    <text evidence="1">The sequence shown here is derived from an EMBL/GenBank/DDBJ whole genome shotgun (WGS) entry which is preliminary data.</text>
</comment>